<feature type="region of interest" description="Disordered" evidence="1">
    <location>
        <begin position="101"/>
        <end position="168"/>
    </location>
</feature>
<keyword evidence="2" id="KW-1133">Transmembrane helix</keyword>
<protein>
    <submittedName>
        <fullName evidence="4">Transmembrane protein</fullName>
    </submittedName>
</protein>
<reference evidence="4" key="2">
    <citation type="submission" date="2020-10" db="UniProtKB">
        <authorList>
            <consortium name="WormBaseParasite"/>
        </authorList>
    </citation>
    <scope>IDENTIFICATION</scope>
</reference>
<evidence type="ECO:0000256" key="1">
    <source>
        <dbReference type="SAM" id="MobiDB-lite"/>
    </source>
</evidence>
<dbReference type="WBParaSite" id="Pan_g16542.t1">
    <property type="protein sequence ID" value="Pan_g16542.t1"/>
    <property type="gene ID" value="Pan_g16542"/>
</dbReference>
<proteinExistence type="predicted"/>
<evidence type="ECO:0000313" key="3">
    <source>
        <dbReference type="Proteomes" id="UP000492821"/>
    </source>
</evidence>
<name>A0A7E4V4P2_PANRE</name>
<dbReference type="Proteomes" id="UP000492821">
    <property type="component" value="Unassembled WGS sequence"/>
</dbReference>
<reference evidence="3" key="1">
    <citation type="journal article" date="2013" name="Genetics">
        <title>The draft genome and transcriptome of Panagrellus redivivus are shaped by the harsh demands of a free-living lifestyle.</title>
        <authorList>
            <person name="Srinivasan J."/>
            <person name="Dillman A.R."/>
            <person name="Macchietto M.G."/>
            <person name="Heikkinen L."/>
            <person name="Lakso M."/>
            <person name="Fracchia K.M."/>
            <person name="Antoshechkin I."/>
            <person name="Mortazavi A."/>
            <person name="Wong G."/>
            <person name="Sternberg P.W."/>
        </authorList>
    </citation>
    <scope>NUCLEOTIDE SEQUENCE [LARGE SCALE GENOMIC DNA]</scope>
    <source>
        <strain evidence="3">MT8872</strain>
    </source>
</reference>
<evidence type="ECO:0000256" key="2">
    <source>
        <dbReference type="SAM" id="Phobius"/>
    </source>
</evidence>
<evidence type="ECO:0000313" key="4">
    <source>
        <dbReference type="WBParaSite" id="Pan_g16542.t1"/>
    </source>
</evidence>
<keyword evidence="3" id="KW-1185">Reference proteome</keyword>
<keyword evidence="2" id="KW-0472">Membrane</keyword>
<sequence>MTRRGTIVDGTSSRIRGWVLFGDDGSVTIKAVQFPPGCYAHLVNAEKVIPTTTTVSQSTITTTETVQTASFTIYYVIGGLALLFGLIVGVVIAFICWSRKSRSSNDVEGETKPNVVKTGKSTKPKTPRSSRNTPKPKIDARVKPSSTLQPLEIHPSSGSEQSERPILK</sequence>
<accession>A0A7E4V4P2</accession>
<keyword evidence="2" id="KW-0812">Transmembrane</keyword>
<dbReference type="AlphaFoldDB" id="A0A7E4V4P2"/>
<feature type="transmembrane region" description="Helical" evidence="2">
    <location>
        <begin position="73"/>
        <end position="97"/>
    </location>
</feature>
<organism evidence="3 4">
    <name type="scientific">Panagrellus redivivus</name>
    <name type="common">Microworm</name>
    <dbReference type="NCBI Taxonomy" id="6233"/>
    <lineage>
        <taxon>Eukaryota</taxon>
        <taxon>Metazoa</taxon>
        <taxon>Ecdysozoa</taxon>
        <taxon>Nematoda</taxon>
        <taxon>Chromadorea</taxon>
        <taxon>Rhabditida</taxon>
        <taxon>Tylenchina</taxon>
        <taxon>Panagrolaimomorpha</taxon>
        <taxon>Panagrolaimoidea</taxon>
        <taxon>Panagrolaimidae</taxon>
        <taxon>Panagrellus</taxon>
    </lineage>
</organism>